<keyword evidence="7" id="KW-0067">ATP-binding</keyword>
<evidence type="ECO:0000256" key="3">
    <source>
        <dbReference type="ARBA" id="ARBA00022448"/>
    </source>
</evidence>
<feature type="transmembrane region" description="Helical" evidence="11">
    <location>
        <begin position="1048"/>
        <end position="1065"/>
    </location>
</feature>
<dbReference type="FunFam" id="3.40.50.300:FF:000532">
    <property type="entry name" value="ABC transporter G family member 34"/>
    <property type="match status" value="1"/>
</dbReference>
<evidence type="ECO:0000256" key="9">
    <source>
        <dbReference type="ARBA" id="ARBA00023136"/>
    </source>
</evidence>
<dbReference type="GO" id="GO:0016020">
    <property type="term" value="C:membrane"/>
    <property type="evidence" value="ECO:0007669"/>
    <property type="project" value="UniProtKB-SubCell"/>
</dbReference>
<evidence type="ECO:0000256" key="10">
    <source>
        <dbReference type="SAM" id="MobiDB-lite"/>
    </source>
</evidence>
<feature type="transmembrane region" description="Helical" evidence="11">
    <location>
        <begin position="424"/>
        <end position="443"/>
    </location>
</feature>
<comment type="similarity">
    <text evidence="2">Belongs to the ABC transporter superfamily. ABCG family. PDR (TC 3.A.1.205) subfamily.</text>
</comment>
<dbReference type="InterPro" id="IPR013525">
    <property type="entry name" value="ABC2_TM"/>
</dbReference>
<sequence>MATAEEGGVGEDVVRSRSEGRFDDAVSGESDVFHRGGREIDEEEELKWEALRRLPTYDRMRRGILKQVLDNGEVNYEEVDITKLGLQEKKHLLENILGTAEENNESFLHMMRERIDRVGTEIPKIEVRYEHLSVEGDAYVGTRALPTIFNSTLYAIEVLVNYLLNFVFGVLGFLSLLPLHTKAVKILQEKVVKILKDISGIVKPSRMTLLLGPPGSGKTTFLQALAGKMDKDLRASGRVTYCGHELSEFVPQRTCAYISQHDLHYGEMTVRETLDFSGRCLGVGTRYDMLEELSRREQAAGIKPDPKIDAFMKATAIEGQETSLVTDYILKILGLELCADILVGDEMQRGISGGQKKRLTTGEMLDQEQYWFRREIPYQYVTVSEFVAHFKNYSIGQQLHDKIKAPFDPNESHRAALVKKKVPLSLLESGLWIILTYYTIGFAPAASRFFRQLLAFFCVNQMALSLFRFIAAVGRTKVVANTLGSFTILVVFVLSGFTVSRDDIGPWMIWCYYVSPMMYGQNAIAINEFLDKRWSATNIDPRIPEPTVGKAFLKARGIFTEDYWYWKSVGALIGFSLLFNICFILALTYLNPFGNSKSVILEDEDHKKSTSASSFVEKMPTGTTEHSSASGANLFEGIDMEVRKTAHSSIPKAPENAKSKKGMVLPFRPLSLAFQDVNYYIDMPLEMKKQGIEENRLQLLRDICGAFRPGILTALVGVSGAGKTTLMDVLAGRKTGGYIEGSISISGYPKNQATFARISGYCEQNDIHSPNVTVYESLVFSAWLRLSNEVNEETRKMFIEEILELVELHSVRHVIVGLPGINGLSTEQRKRLTIAVELVANPSIIFMDEPTTGLDARAAAVVMRTVRNTVDTGRTVVCTIHQPSIDIFENFDELLLMKRGGQVIYGGPLGRNSQNLIEYFEGITGVPEIKDGYNPATWMLEITSPIVESQLGVDFGELYTKSDLYQKNQELIKELCTPVPGTKDLYFPTKYSQSFVTQCNACFWKQNCSYWRNPQYNAVRFFITIVIGIIFGLIYWDKGKKTEKEQDLLNLLGAMYASVFFLGASNTNSVQPVVAIERTVLYRERAAGMYSELPYAIGQVAIEVIYVATQSLAYSIILYWMIGFEPRVENFLWFYYFIFMSFMYFTLYGMMTVALTPNYQIAAIVMSFFINFWNLFSGFLIPRTQIPLWWRWYYWGSPVAWTIYGLVTSQVGDKNSPIEVPGFGLMTVKQYLDRQFGFQHDFLGVVALTHVAFCLLFLLVFAYGIKFLNFQKR</sequence>
<dbReference type="Gene3D" id="3.40.50.300">
    <property type="entry name" value="P-loop containing nucleotide triphosphate hydrolases"/>
    <property type="match status" value="2"/>
</dbReference>
<comment type="caution">
    <text evidence="13">The sequence shown here is derived from an EMBL/GenBank/DDBJ whole genome shotgun (WGS) entry which is preliminary data.</text>
</comment>
<name>A0AAN9MPK8_PHACN</name>
<feature type="transmembrane region" description="Helical" evidence="11">
    <location>
        <begin position="1133"/>
        <end position="1155"/>
    </location>
</feature>
<dbReference type="GO" id="GO:0140359">
    <property type="term" value="F:ABC-type transporter activity"/>
    <property type="evidence" value="ECO:0007669"/>
    <property type="project" value="InterPro"/>
</dbReference>
<dbReference type="Pfam" id="PF14510">
    <property type="entry name" value="ABC_trans_N"/>
    <property type="match status" value="1"/>
</dbReference>
<dbReference type="InterPro" id="IPR013581">
    <property type="entry name" value="PDR_assoc"/>
</dbReference>
<feature type="transmembrane region" description="Helical" evidence="11">
    <location>
        <begin position="159"/>
        <end position="179"/>
    </location>
</feature>
<dbReference type="SMART" id="SM00382">
    <property type="entry name" value="AAA"/>
    <property type="match status" value="2"/>
</dbReference>
<evidence type="ECO:0000256" key="11">
    <source>
        <dbReference type="SAM" id="Phobius"/>
    </source>
</evidence>
<dbReference type="EMBL" id="JAYMYR010000006">
    <property type="protein sequence ID" value="KAK7355238.1"/>
    <property type="molecule type" value="Genomic_DNA"/>
</dbReference>
<dbReference type="InterPro" id="IPR003593">
    <property type="entry name" value="AAA+_ATPase"/>
</dbReference>
<dbReference type="Pfam" id="PF19055">
    <property type="entry name" value="ABC2_membrane_7"/>
    <property type="match status" value="1"/>
</dbReference>
<feature type="compositionally biased region" description="Polar residues" evidence="10">
    <location>
        <begin position="621"/>
        <end position="630"/>
    </location>
</feature>
<feature type="transmembrane region" description="Helical" evidence="11">
    <location>
        <begin position="478"/>
        <end position="498"/>
    </location>
</feature>
<gene>
    <name evidence="13" type="ORF">VNO80_14488</name>
</gene>
<protein>
    <recommendedName>
        <fullName evidence="12">ABC transporter domain-containing protein</fullName>
    </recommendedName>
</protein>
<evidence type="ECO:0000256" key="6">
    <source>
        <dbReference type="ARBA" id="ARBA00022741"/>
    </source>
</evidence>
<dbReference type="SUPFAM" id="SSF52540">
    <property type="entry name" value="P-loop containing nucleoside triphosphate hydrolases"/>
    <property type="match status" value="2"/>
</dbReference>
<feature type="transmembrane region" description="Helical" evidence="11">
    <location>
        <begin position="1192"/>
        <end position="1211"/>
    </location>
</feature>
<keyword evidence="14" id="KW-1185">Reference proteome</keyword>
<dbReference type="InterPro" id="IPR043926">
    <property type="entry name" value="ABCG_dom"/>
</dbReference>
<dbReference type="InterPro" id="IPR027417">
    <property type="entry name" value="P-loop_NTPase"/>
</dbReference>
<evidence type="ECO:0000313" key="13">
    <source>
        <dbReference type="EMBL" id="KAK7355238.1"/>
    </source>
</evidence>
<dbReference type="InterPro" id="IPR003439">
    <property type="entry name" value="ABC_transporter-like_ATP-bd"/>
</dbReference>
<evidence type="ECO:0000256" key="8">
    <source>
        <dbReference type="ARBA" id="ARBA00022989"/>
    </source>
</evidence>
<evidence type="ECO:0000256" key="5">
    <source>
        <dbReference type="ARBA" id="ARBA00022737"/>
    </source>
</evidence>
<feature type="region of interest" description="Disordered" evidence="10">
    <location>
        <begin position="1"/>
        <end position="29"/>
    </location>
</feature>
<feature type="domain" description="ABC transporter" evidence="12">
    <location>
        <begin position="179"/>
        <end position="462"/>
    </location>
</feature>
<dbReference type="Proteomes" id="UP001374584">
    <property type="component" value="Unassembled WGS sequence"/>
</dbReference>
<feature type="transmembrane region" description="Helical" evidence="11">
    <location>
        <begin position="1242"/>
        <end position="1265"/>
    </location>
</feature>
<comment type="subcellular location">
    <subcellularLocation>
        <location evidence="1">Membrane</location>
        <topology evidence="1">Multi-pass membrane protein</topology>
    </subcellularLocation>
</comment>
<dbReference type="CDD" id="cd03232">
    <property type="entry name" value="ABCG_PDR_domain2"/>
    <property type="match status" value="1"/>
</dbReference>
<feature type="transmembrane region" description="Helical" evidence="11">
    <location>
        <begin position="449"/>
        <end position="471"/>
    </location>
</feature>
<dbReference type="GO" id="GO:0005524">
    <property type="term" value="F:ATP binding"/>
    <property type="evidence" value="ECO:0007669"/>
    <property type="project" value="UniProtKB-KW"/>
</dbReference>
<dbReference type="PROSITE" id="PS50893">
    <property type="entry name" value="ABC_TRANSPORTER_2"/>
    <property type="match status" value="2"/>
</dbReference>
<keyword evidence="9 11" id="KW-0472">Membrane</keyword>
<keyword evidence="5" id="KW-0677">Repeat</keyword>
<dbReference type="InterPro" id="IPR034003">
    <property type="entry name" value="ABCG_PDR_2"/>
</dbReference>
<dbReference type="Pfam" id="PF01061">
    <property type="entry name" value="ABC2_membrane"/>
    <property type="match status" value="2"/>
</dbReference>
<organism evidence="13 14">
    <name type="scientific">Phaseolus coccineus</name>
    <name type="common">Scarlet runner bean</name>
    <name type="synonym">Phaseolus multiflorus</name>
    <dbReference type="NCBI Taxonomy" id="3886"/>
    <lineage>
        <taxon>Eukaryota</taxon>
        <taxon>Viridiplantae</taxon>
        <taxon>Streptophyta</taxon>
        <taxon>Embryophyta</taxon>
        <taxon>Tracheophyta</taxon>
        <taxon>Spermatophyta</taxon>
        <taxon>Magnoliopsida</taxon>
        <taxon>eudicotyledons</taxon>
        <taxon>Gunneridae</taxon>
        <taxon>Pentapetalae</taxon>
        <taxon>rosids</taxon>
        <taxon>fabids</taxon>
        <taxon>Fabales</taxon>
        <taxon>Fabaceae</taxon>
        <taxon>Papilionoideae</taxon>
        <taxon>50 kb inversion clade</taxon>
        <taxon>NPAAA clade</taxon>
        <taxon>indigoferoid/millettioid clade</taxon>
        <taxon>Phaseoleae</taxon>
        <taxon>Phaseolus</taxon>
    </lineage>
</organism>
<evidence type="ECO:0000256" key="1">
    <source>
        <dbReference type="ARBA" id="ARBA00004141"/>
    </source>
</evidence>
<feature type="compositionally biased region" description="Basic and acidic residues" evidence="10">
    <location>
        <begin position="12"/>
        <end position="24"/>
    </location>
</feature>
<feature type="transmembrane region" description="Helical" evidence="11">
    <location>
        <begin position="1161"/>
        <end position="1180"/>
    </location>
</feature>
<evidence type="ECO:0000259" key="12">
    <source>
        <dbReference type="PROSITE" id="PS50893"/>
    </source>
</evidence>
<feature type="domain" description="ABC transporter" evidence="12">
    <location>
        <begin position="672"/>
        <end position="924"/>
    </location>
</feature>
<feature type="transmembrane region" description="Helical" evidence="11">
    <location>
        <begin position="1018"/>
        <end position="1036"/>
    </location>
</feature>
<feature type="region of interest" description="Disordered" evidence="10">
    <location>
        <begin position="611"/>
        <end position="630"/>
    </location>
</feature>
<dbReference type="PANTHER" id="PTHR48040">
    <property type="entry name" value="PLEIOTROPIC DRUG RESISTANCE PROTEIN 1-LIKE ISOFORM X1"/>
    <property type="match status" value="1"/>
</dbReference>
<dbReference type="AlphaFoldDB" id="A0AAN9MPK8"/>
<feature type="transmembrane region" description="Helical" evidence="11">
    <location>
        <begin position="504"/>
        <end position="525"/>
    </location>
</feature>
<dbReference type="Pfam" id="PF00005">
    <property type="entry name" value="ABC_tran"/>
    <property type="match status" value="2"/>
</dbReference>
<evidence type="ECO:0000313" key="14">
    <source>
        <dbReference type="Proteomes" id="UP001374584"/>
    </source>
</evidence>
<evidence type="ECO:0000256" key="4">
    <source>
        <dbReference type="ARBA" id="ARBA00022692"/>
    </source>
</evidence>
<keyword evidence="4 11" id="KW-0812">Transmembrane</keyword>
<keyword evidence="8 11" id="KW-1133">Transmembrane helix</keyword>
<dbReference type="PANTHER" id="PTHR48040:SF60">
    <property type="entry name" value="ABC TRANSPORTER DOMAIN-CONTAINING PROTEIN"/>
    <property type="match status" value="1"/>
</dbReference>
<dbReference type="InterPro" id="IPR029481">
    <property type="entry name" value="ABC_trans_N"/>
</dbReference>
<reference evidence="13 14" key="1">
    <citation type="submission" date="2024-01" db="EMBL/GenBank/DDBJ databases">
        <title>The genomes of 5 underutilized Papilionoideae crops provide insights into root nodulation and disease resistanc.</title>
        <authorList>
            <person name="Jiang F."/>
        </authorList>
    </citation>
    <scope>NUCLEOTIDE SEQUENCE [LARGE SCALE GENOMIC DNA]</scope>
    <source>
        <strain evidence="13">JINMINGXINNONG_FW02</strain>
        <tissue evidence="13">Leaves</tissue>
    </source>
</reference>
<proteinExistence type="inferred from homology"/>
<keyword evidence="6" id="KW-0547">Nucleotide-binding</keyword>
<keyword evidence="3" id="KW-0813">Transport</keyword>
<dbReference type="Pfam" id="PF08370">
    <property type="entry name" value="PDR_assoc"/>
    <property type="match status" value="1"/>
</dbReference>
<dbReference type="GO" id="GO:0016887">
    <property type="term" value="F:ATP hydrolysis activity"/>
    <property type="evidence" value="ECO:0007669"/>
    <property type="project" value="InterPro"/>
</dbReference>
<dbReference type="FunFam" id="3.40.50.300:FF:000059">
    <property type="entry name" value="ABC transporter G family member 40"/>
    <property type="match status" value="1"/>
</dbReference>
<accession>A0AAN9MPK8</accession>
<evidence type="ECO:0000256" key="2">
    <source>
        <dbReference type="ARBA" id="ARBA00006012"/>
    </source>
</evidence>
<feature type="transmembrane region" description="Helical" evidence="11">
    <location>
        <begin position="564"/>
        <end position="590"/>
    </location>
</feature>
<feature type="transmembrane region" description="Helical" evidence="11">
    <location>
        <begin position="1096"/>
        <end position="1121"/>
    </location>
</feature>
<evidence type="ECO:0000256" key="7">
    <source>
        <dbReference type="ARBA" id="ARBA00022840"/>
    </source>
</evidence>